<reference evidence="3" key="1">
    <citation type="journal article" date="2014" name="Front. Microbiol.">
        <title>High frequency of phylogenetically diverse reductive dehalogenase-homologous genes in deep subseafloor sedimentary metagenomes.</title>
        <authorList>
            <person name="Kawai M."/>
            <person name="Futagami T."/>
            <person name="Toyoda A."/>
            <person name="Takaki Y."/>
            <person name="Nishi S."/>
            <person name="Hori S."/>
            <person name="Arai W."/>
            <person name="Tsubouchi T."/>
            <person name="Morono Y."/>
            <person name="Uchiyama I."/>
            <person name="Ito T."/>
            <person name="Fujiyama A."/>
            <person name="Inagaki F."/>
            <person name="Takami H."/>
        </authorList>
    </citation>
    <scope>NUCLEOTIDE SEQUENCE</scope>
    <source>
        <strain evidence="3">Expedition CK06-06</strain>
    </source>
</reference>
<dbReference type="Pfam" id="PF02481">
    <property type="entry name" value="DNA_processg_A"/>
    <property type="match status" value="1"/>
</dbReference>
<dbReference type="EMBL" id="BARW01020023">
    <property type="protein sequence ID" value="GAJ01550.1"/>
    <property type="molecule type" value="Genomic_DNA"/>
</dbReference>
<sequence>IPRIGRVKLSRLESHFGNMAEAWRANPAELSHAGLDKGSVNAIVNGRPKISLEAEMEKLERHGVKAFTCRDEGYPARLKQIYDYPPILYVKGTILPQDEWCLAIVGTRKATVYGRQAAEEIAADLARNKITIVSGLARGIDSIAHRGALEAGGRTIAVFGCGLDIVYPSENASLAQTIADNGALLSEFPLGAEPRRENFPLRNRIMSGLSLGVLVVEAGDTSGAMITARLALEQNREVFAVPGSILSPTSRGTNNLIQEGAKLIRDYTDILEE</sequence>
<comment type="caution">
    <text evidence="3">The sequence shown here is derived from an EMBL/GenBank/DDBJ whole genome shotgun (WGS) entry which is preliminary data.</text>
</comment>
<dbReference type="GO" id="GO:0009294">
    <property type="term" value="P:DNA-mediated transformation"/>
    <property type="evidence" value="ECO:0007669"/>
    <property type="project" value="InterPro"/>
</dbReference>
<organism evidence="3">
    <name type="scientific">marine sediment metagenome</name>
    <dbReference type="NCBI Taxonomy" id="412755"/>
    <lineage>
        <taxon>unclassified sequences</taxon>
        <taxon>metagenomes</taxon>
        <taxon>ecological metagenomes</taxon>
    </lineage>
</organism>
<dbReference type="InterPro" id="IPR057666">
    <property type="entry name" value="DrpA_SLOG"/>
</dbReference>
<evidence type="ECO:0000256" key="1">
    <source>
        <dbReference type="ARBA" id="ARBA00006525"/>
    </source>
</evidence>
<name>X1V8I7_9ZZZZ</name>
<dbReference type="InterPro" id="IPR003488">
    <property type="entry name" value="DprA"/>
</dbReference>
<dbReference type="Gene3D" id="3.40.50.450">
    <property type="match status" value="1"/>
</dbReference>
<dbReference type="PANTHER" id="PTHR43022:SF1">
    <property type="entry name" value="PROTEIN SMF"/>
    <property type="match status" value="1"/>
</dbReference>
<feature type="non-terminal residue" evidence="3">
    <location>
        <position position="273"/>
    </location>
</feature>
<feature type="domain" description="Smf/DprA SLOG" evidence="2">
    <location>
        <begin position="67"/>
        <end position="273"/>
    </location>
</feature>
<protein>
    <recommendedName>
        <fullName evidence="2">Smf/DprA SLOG domain-containing protein</fullName>
    </recommendedName>
</protein>
<proteinExistence type="inferred from homology"/>
<dbReference type="SUPFAM" id="SSF102405">
    <property type="entry name" value="MCP/YpsA-like"/>
    <property type="match status" value="1"/>
</dbReference>
<comment type="similarity">
    <text evidence="1">Belongs to the DprA/Smf family.</text>
</comment>
<dbReference type="AlphaFoldDB" id="X1V8I7"/>
<evidence type="ECO:0000313" key="3">
    <source>
        <dbReference type="EMBL" id="GAJ01550.1"/>
    </source>
</evidence>
<evidence type="ECO:0000259" key="2">
    <source>
        <dbReference type="Pfam" id="PF02481"/>
    </source>
</evidence>
<dbReference type="NCBIfam" id="TIGR00732">
    <property type="entry name" value="dprA"/>
    <property type="match status" value="1"/>
</dbReference>
<dbReference type="PANTHER" id="PTHR43022">
    <property type="entry name" value="PROTEIN SMF"/>
    <property type="match status" value="1"/>
</dbReference>
<accession>X1V8I7</accession>
<gene>
    <name evidence="3" type="ORF">S12H4_33904</name>
</gene>
<feature type="non-terminal residue" evidence="3">
    <location>
        <position position="1"/>
    </location>
</feature>